<dbReference type="Pfam" id="PF00534">
    <property type="entry name" value="Glycos_transf_1"/>
    <property type="match status" value="1"/>
</dbReference>
<dbReference type="Proteomes" id="UP000729733">
    <property type="component" value="Unassembled WGS sequence"/>
</dbReference>
<organism evidence="2 3">
    <name type="scientific">Waterburya agarophytonicola KI4</name>
    <dbReference type="NCBI Taxonomy" id="2874699"/>
    <lineage>
        <taxon>Bacteria</taxon>
        <taxon>Bacillati</taxon>
        <taxon>Cyanobacteriota</taxon>
        <taxon>Cyanophyceae</taxon>
        <taxon>Pleurocapsales</taxon>
        <taxon>Hyellaceae</taxon>
        <taxon>Waterburya</taxon>
        <taxon>Waterburya agarophytonicola</taxon>
    </lineage>
</organism>
<evidence type="ECO:0000313" key="2">
    <source>
        <dbReference type="EMBL" id="MCC0179586.1"/>
    </source>
</evidence>
<gene>
    <name evidence="2" type="ORF">I4641_21760</name>
</gene>
<accession>A0A964BVX7</accession>
<name>A0A964BVX7_9CYAN</name>
<dbReference type="EMBL" id="JADWDC010000095">
    <property type="protein sequence ID" value="MCC0179586.1"/>
    <property type="molecule type" value="Genomic_DNA"/>
</dbReference>
<dbReference type="InterPro" id="IPR001296">
    <property type="entry name" value="Glyco_trans_1"/>
</dbReference>
<proteinExistence type="predicted"/>
<dbReference type="GO" id="GO:0016757">
    <property type="term" value="F:glycosyltransferase activity"/>
    <property type="evidence" value="ECO:0007669"/>
    <property type="project" value="InterPro"/>
</dbReference>
<dbReference type="CDD" id="cd03801">
    <property type="entry name" value="GT4_PimA-like"/>
    <property type="match status" value="1"/>
</dbReference>
<dbReference type="SUPFAM" id="SSF53756">
    <property type="entry name" value="UDP-Glycosyltransferase/glycogen phosphorylase"/>
    <property type="match status" value="1"/>
</dbReference>
<dbReference type="Gene3D" id="3.40.50.2000">
    <property type="entry name" value="Glycogen Phosphorylase B"/>
    <property type="match status" value="2"/>
</dbReference>
<evidence type="ECO:0000313" key="3">
    <source>
        <dbReference type="Proteomes" id="UP000729733"/>
    </source>
</evidence>
<keyword evidence="3" id="KW-1185">Reference proteome</keyword>
<dbReference type="RefSeq" id="WP_229642686.1">
    <property type="nucleotide sequence ID" value="NZ_JADWDC010000095.1"/>
</dbReference>
<dbReference type="AlphaFoldDB" id="A0A964BVX7"/>
<comment type="caution">
    <text evidence="2">The sequence shown here is derived from an EMBL/GenBank/DDBJ whole genome shotgun (WGS) entry which is preliminary data.</text>
</comment>
<reference evidence="2" key="1">
    <citation type="journal article" date="2021" name="Antonie Van Leeuwenhoek">
        <title>Draft genome and description of Waterburya agarophytonicola gen. nov. sp. nov. (Pleurocapsales, Cyanobacteria): a seaweed symbiont.</title>
        <authorList>
            <person name="Bonthond G."/>
            <person name="Shalygin S."/>
            <person name="Bayer T."/>
            <person name="Weinberger F."/>
        </authorList>
    </citation>
    <scope>NUCLEOTIDE SEQUENCE</scope>
    <source>
        <strain evidence="2">KI4</strain>
    </source>
</reference>
<evidence type="ECO:0000259" key="1">
    <source>
        <dbReference type="Pfam" id="PF00534"/>
    </source>
</evidence>
<feature type="domain" description="Glycosyl transferase family 1" evidence="1">
    <location>
        <begin position="191"/>
        <end position="354"/>
    </location>
</feature>
<protein>
    <submittedName>
        <fullName evidence="2">Glycosyltransferase family 4 protein</fullName>
    </submittedName>
</protein>
<dbReference type="PANTHER" id="PTHR12526">
    <property type="entry name" value="GLYCOSYLTRANSFERASE"/>
    <property type="match status" value="1"/>
</dbReference>
<sequence length="390" mass="44406">MKLLYYSPASYGGIADYAHEQANALVDRGIDVTFLCTPDYPTHRGEKYQIVSVLEEFKSSKINNKVAKAINFITVTLRNFSKLARFIEANHFKYVLFGSYSEYFAPFWSYKLKKLADRGTIFGAIIHDPVRDFVVGSLWWHRWSIACGYSFLKAAFVHEAIALDTVKPMPQLTTTVIPHGVFSFPTTVTSRAETRTNLDLPLDAKVMLAFGHIRDNKNLDLAIRALANFPDLYLIVAGKEQSSGQKPVSFYQNLATDLEVGDRCRWLIKFIPDTEIASIFTATDLTLLTYSSNFRSASGVLNTSTFYRKPCLASGGQGSLKSVVDKYKLGIWIESDNVDEITRGIRQWLENSPHSMWEKYFTENSWNKNVYLVFNQLEKINRDQNIKTRS</sequence>